<dbReference type="PANTHER" id="PTHR47256">
    <property type="entry name" value="ZN(II)2CYS6 TRANSCRIPTION FACTOR (EUROFUNG)-RELATED"/>
    <property type="match status" value="1"/>
</dbReference>
<keyword evidence="1" id="KW-0539">Nucleus</keyword>
<dbReference type="STRING" id="983964.A0A2T4AMP1"/>
<protein>
    <recommendedName>
        <fullName evidence="3">Zn(2)-C6 fungal-type domain-containing protein</fullName>
    </recommendedName>
</protein>
<dbReference type="Pfam" id="PF00172">
    <property type="entry name" value="Zn_clus"/>
    <property type="match status" value="1"/>
</dbReference>
<dbReference type="InterPro" id="IPR001138">
    <property type="entry name" value="Zn2Cys6_DnaBD"/>
</dbReference>
<organism evidence="4 5">
    <name type="scientific">Trichoderma harzianum CBS 226.95</name>
    <dbReference type="NCBI Taxonomy" id="983964"/>
    <lineage>
        <taxon>Eukaryota</taxon>
        <taxon>Fungi</taxon>
        <taxon>Dikarya</taxon>
        <taxon>Ascomycota</taxon>
        <taxon>Pezizomycotina</taxon>
        <taxon>Sordariomycetes</taxon>
        <taxon>Hypocreomycetidae</taxon>
        <taxon>Hypocreales</taxon>
        <taxon>Hypocreaceae</taxon>
        <taxon>Trichoderma</taxon>
    </lineage>
</organism>
<keyword evidence="5" id="KW-1185">Reference proteome</keyword>
<dbReference type="InterPro" id="IPR036864">
    <property type="entry name" value="Zn2-C6_fun-type_DNA-bd_sf"/>
</dbReference>
<dbReference type="EMBL" id="KZ679677">
    <property type="protein sequence ID" value="PTB58322.1"/>
    <property type="molecule type" value="Genomic_DNA"/>
</dbReference>
<evidence type="ECO:0000259" key="3">
    <source>
        <dbReference type="PROSITE" id="PS50048"/>
    </source>
</evidence>
<reference evidence="4 5" key="1">
    <citation type="submission" date="2016-07" db="EMBL/GenBank/DDBJ databases">
        <title>Multiple horizontal gene transfer events from other fungi enriched the ability of initially mycotrophic Trichoderma (Ascomycota) to feed on dead plant biomass.</title>
        <authorList>
            <consortium name="DOE Joint Genome Institute"/>
            <person name="Aerts A."/>
            <person name="Atanasova L."/>
            <person name="Chenthamara K."/>
            <person name="Zhang J."/>
            <person name="Grujic M."/>
            <person name="Henrissat B."/>
            <person name="Kuo A."/>
            <person name="Salamov A."/>
            <person name="Lipzen A."/>
            <person name="Labutti K."/>
            <person name="Barry K."/>
            <person name="Miao Y."/>
            <person name="Rahimi M.J."/>
            <person name="Shen Q."/>
            <person name="Grigoriev I.V."/>
            <person name="Kubicek C.P."/>
            <person name="Druzhinina I.S."/>
        </authorList>
    </citation>
    <scope>NUCLEOTIDE SEQUENCE [LARGE SCALE GENOMIC DNA]</scope>
    <source>
        <strain evidence="4 5">CBS 226.95</strain>
    </source>
</reference>
<feature type="region of interest" description="Disordered" evidence="2">
    <location>
        <begin position="1"/>
        <end position="33"/>
    </location>
</feature>
<feature type="compositionally biased region" description="Low complexity" evidence="2">
    <location>
        <begin position="14"/>
        <end position="31"/>
    </location>
</feature>
<dbReference type="RefSeq" id="XP_024777999.1">
    <property type="nucleotide sequence ID" value="XM_024922556.1"/>
</dbReference>
<evidence type="ECO:0000256" key="2">
    <source>
        <dbReference type="SAM" id="MobiDB-lite"/>
    </source>
</evidence>
<name>A0A2T4AMP1_TRIHA</name>
<proteinExistence type="predicted"/>
<dbReference type="Gene3D" id="4.10.240.10">
    <property type="entry name" value="Zn(2)-C6 fungal-type DNA-binding domain"/>
    <property type="match status" value="1"/>
</dbReference>
<dbReference type="SMART" id="SM00066">
    <property type="entry name" value="GAL4"/>
    <property type="match status" value="1"/>
</dbReference>
<accession>A0A2T4AMP1</accession>
<dbReference type="AlphaFoldDB" id="A0A2T4AMP1"/>
<dbReference type="GeneID" id="36631139"/>
<dbReference type="GO" id="GO:0000981">
    <property type="term" value="F:DNA-binding transcription factor activity, RNA polymerase II-specific"/>
    <property type="evidence" value="ECO:0007669"/>
    <property type="project" value="InterPro"/>
</dbReference>
<dbReference type="SUPFAM" id="SSF57701">
    <property type="entry name" value="Zn2/Cys6 DNA-binding domain"/>
    <property type="match status" value="1"/>
</dbReference>
<evidence type="ECO:0000256" key="1">
    <source>
        <dbReference type="ARBA" id="ARBA00023242"/>
    </source>
</evidence>
<dbReference type="PANTHER" id="PTHR47256:SF1">
    <property type="entry name" value="ZN(II)2CYS6 TRANSCRIPTION FACTOR (EUROFUNG)"/>
    <property type="match status" value="1"/>
</dbReference>
<dbReference type="CDD" id="cd00067">
    <property type="entry name" value="GAL4"/>
    <property type="match status" value="1"/>
</dbReference>
<dbReference type="InterPro" id="IPR053187">
    <property type="entry name" value="Notoamide_regulator"/>
</dbReference>
<evidence type="ECO:0000313" key="4">
    <source>
        <dbReference type="EMBL" id="PTB58322.1"/>
    </source>
</evidence>
<evidence type="ECO:0000313" key="5">
    <source>
        <dbReference type="Proteomes" id="UP000241690"/>
    </source>
</evidence>
<gene>
    <name evidence="4" type="ORF">M431DRAFT_77290</name>
</gene>
<dbReference type="PROSITE" id="PS00463">
    <property type="entry name" value="ZN2_CY6_FUNGAL_1"/>
    <property type="match status" value="1"/>
</dbReference>
<dbReference type="Proteomes" id="UP000241690">
    <property type="component" value="Unassembled WGS sequence"/>
</dbReference>
<sequence>MAKRYQPLLPSPRSSSGTEQTGTSSSSSSQQLKRRRSGVAVACNACRRKKIRCDGMRPTCLACRGVAARCTYRDDYLMTPESQRLLVEVMRLLNALPEKETLGILHSLRSETDAAVIYSTLRDGVPTTQRPSELRNAVAIMDNSFQTLELESQNPNAYPFLPPIIPQTLSRDAYHQLTTLSKQSAASASPQPLFWDTDPTASPISLCDSRLFQINISHWTNVPISNEAAARAISLYLETDHPLLGYFDPNLFVSDFVNLKHDYCSPMLINALLYWACVNTCLLLSAVDPSIDVHAIAFCTEAESIWKTEREHDAIPNLAAALFLSLGYLGQGRDHAVLSYISQATRMAVRLGLFGVEDDSEAKLKVDEMTAEAASAYLHAAWGSFNWISLMSLFYHQPGLEGPRCPPHLPIPGFGHDNGADGAEGPGSPSLQPQFQYMGGVFPYLCKFWSIMYEVSLTYDNTQSPLNGLGTLHFAEYKFRELLVWSNTLPSYLSRVNRNPHYVQVLHIWFHTAVLCLFKPCIQQLGMSRLRTLPKSISSPELVYAASISQLKQLVVNYRLHFASSTYTILWHTALIYLANEILNTPKDEDSFFYFLLCVYGYERLRRSWRVTASVSRALLSMALRKGGITSGTARRILKDLQSDRFRKKFGEIRATFMADLDLAASDPGSATVEKQAEDFEHNAMLRDYTNILDED</sequence>
<dbReference type="CDD" id="cd12148">
    <property type="entry name" value="fungal_TF_MHR"/>
    <property type="match status" value="1"/>
</dbReference>
<dbReference type="GO" id="GO:0008270">
    <property type="term" value="F:zinc ion binding"/>
    <property type="evidence" value="ECO:0007669"/>
    <property type="project" value="InterPro"/>
</dbReference>
<feature type="domain" description="Zn(2)-C6 fungal-type" evidence="3">
    <location>
        <begin position="42"/>
        <end position="72"/>
    </location>
</feature>
<dbReference type="PROSITE" id="PS50048">
    <property type="entry name" value="ZN2_CY6_FUNGAL_2"/>
    <property type="match status" value="1"/>
</dbReference>